<reference evidence="8 9" key="1">
    <citation type="submission" date="2016-10" db="EMBL/GenBank/DDBJ databases">
        <authorList>
            <person name="de Groot N.N."/>
        </authorList>
    </citation>
    <scope>NUCLEOTIDE SEQUENCE [LARGE SCALE GENOMIC DNA]</scope>
    <source>
        <strain evidence="8 9">DSM 23995</strain>
    </source>
</reference>
<dbReference type="InterPro" id="IPR017941">
    <property type="entry name" value="Rieske_2Fe-2S"/>
</dbReference>
<dbReference type="CDD" id="cd03528">
    <property type="entry name" value="Rieske_RO_ferredoxin"/>
    <property type="match status" value="1"/>
</dbReference>
<dbReference type="Gene3D" id="2.102.10.10">
    <property type="entry name" value="Rieske [2Fe-2S] iron-sulphur domain"/>
    <property type="match status" value="1"/>
</dbReference>
<dbReference type="GO" id="GO:0051213">
    <property type="term" value="F:dioxygenase activity"/>
    <property type="evidence" value="ECO:0007669"/>
    <property type="project" value="UniProtKB-KW"/>
</dbReference>
<dbReference type="OrthoDB" id="593800at2"/>
<evidence type="ECO:0000313" key="8">
    <source>
        <dbReference type="EMBL" id="SFE80421.1"/>
    </source>
</evidence>
<gene>
    <name evidence="8" type="ORF">SAMN05192532_104100</name>
</gene>
<dbReference type="PROSITE" id="PS51296">
    <property type="entry name" value="RIESKE"/>
    <property type="match status" value="1"/>
</dbReference>
<dbReference type="GO" id="GO:0046872">
    <property type="term" value="F:metal ion binding"/>
    <property type="evidence" value="ECO:0007669"/>
    <property type="project" value="UniProtKB-KW"/>
</dbReference>
<dbReference type="GO" id="GO:0016705">
    <property type="term" value="F:oxidoreductase activity, acting on paired donors, with incorporation or reduction of molecular oxygen"/>
    <property type="evidence" value="ECO:0007669"/>
    <property type="project" value="UniProtKB-ARBA"/>
</dbReference>
<proteinExistence type="inferred from homology"/>
<dbReference type="Proteomes" id="UP000199516">
    <property type="component" value="Unassembled WGS sequence"/>
</dbReference>
<feature type="domain" description="Rieske" evidence="7">
    <location>
        <begin position="15"/>
        <end position="111"/>
    </location>
</feature>
<comment type="cofactor">
    <cofactor evidence="5">
        <name>[2Fe-2S] cluster</name>
        <dbReference type="ChEBI" id="CHEBI:190135"/>
    </cofactor>
</comment>
<dbReference type="AlphaFoldDB" id="A0A1I2DJD7"/>
<keyword evidence="9" id="KW-1185">Reference proteome</keyword>
<dbReference type="SUPFAM" id="SSF50022">
    <property type="entry name" value="ISP domain"/>
    <property type="match status" value="1"/>
</dbReference>
<dbReference type="InterPro" id="IPR036922">
    <property type="entry name" value="Rieske_2Fe-2S_sf"/>
</dbReference>
<accession>A0A1I2DJD7</accession>
<comment type="similarity">
    <text evidence="6">Belongs to the bacterial ring-hydroxylating dioxygenase ferredoxin component family.</text>
</comment>
<keyword evidence="2" id="KW-0479">Metal-binding</keyword>
<keyword evidence="1" id="KW-0001">2Fe-2S</keyword>
<name>A0A1I2DJD7_9BACI</name>
<dbReference type="Pfam" id="PF00355">
    <property type="entry name" value="Rieske"/>
    <property type="match status" value="1"/>
</dbReference>
<protein>
    <submittedName>
        <fullName evidence="8">3-phenylpropionate/trans-cinnamate dioxygenase ferredoxin subunit/anthranilate 1,2-dioxygenase large subunit</fullName>
    </submittedName>
</protein>
<dbReference type="PANTHER" id="PTHR21496">
    <property type="entry name" value="FERREDOXIN-RELATED"/>
    <property type="match status" value="1"/>
</dbReference>
<evidence type="ECO:0000256" key="3">
    <source>
        <dbReference type="ARBA" id="ARBA00023004"/>
    </source>
</evidence>
<dbReference type="GO" id="GO:0004497">
    <property type="term" value="F:monooxygenase activity"/>
    <property type="evidence" value="ECO:0007669"/>
    <property type="project" value="UniProtKB-ARBA"/>
</dbReference>
<evidence type="ECO:0000259" key="7">
    <source>
        <dbReference type="PROSITE" id="PS51296"/>
    </source>
</evidence>
<keyword evidence="3" id="KW-0408">Iron</keyword>
<evidence type="ECO:0000313" key="9">
    <source>
        <dbReference type="Proteomes" id="UP000199516"/>
    </source>
</evidence>
<keyword evidence="4" id="KW-0411">Iron-sulfur</keyword>
<dbReference type="RefSeq" id="WP_091661238.1">
    <property type="nucleotide sequence ID" value="NZ_FONT01000004.1"/>
</dbReference>
<keyword evidence="8" id="KW-0223">Dioxygenase</keyword>
<dbReference type="STRING" id="930128.SAMN05192532_104100"/>
<dbReference type="GO" id="GO:0051537">
    <property type="term" value="F:2 iron, 2 sulfur cluster binding"/>
    <property type="evidence" value="ECO:0007669"/>
    <property type="project" value="UniProtKB-KW"/>
</dbReference>
<evidence type="ECO:0000256" key="6">
    <source>
        <dbReference type="ARBA" id="ARBA00038001"/>
    </source>
</evidence>
<dbReference type="PANTHER" id="PTHR21496:SF0">
    <property type="entry name" value="RIESKE DOMAIN-CONTAINING PROTEIN"/>
    <property type="match status" value="1"/>
</dbReference>
<evidence type="ECO:0000256" key="4">
    <source>
        <dbReference type="ARBA" id="ARBA00023014"/>
    </source>
</evidence>
<sequence length="113" mass="12556">MIDKTNYTELTNNGYHFVGYSTSIPDGEMQELTVGKEVVLIARIDGNLYAVDGICSHAYAELVDGELDEHCLYCPLHFACFDVRNGEVLEGPATEPLPVFDVTEENGEIWVKV</sequence>
<evidence type="ECO:0000256" key="5">
    <source>
        <dbReference type="ARBA" id="ARBA00034078"/>
    </source>
</evidence>
<organism evidence="8 9">
    <name type="scientific">Alteribacillus iranensis</name>
    <dbReference type="NCBI Taxonomy" id="930128"/>
    <lineage>
        <taxon>Bacteria</taxon>
        <taxon>Bacillati</taxon>
        <taxon>Bacillota</taxon>
        <taxon>Bacilli</taxon>
        <taxon>Bacillales</taxon>
        <taxon>Bacillaceae</taxon>
        <taxon>Alteribacillus</taxon>
    </lineage>
</organism>
<evidence type="ECO:0000256" key="2">
    <source>
        <dbReference type="ARBA" id="ARBA00022723"/>
    </source>
</evidence>
<evidence type="ECO:0000256" key="1">
    <source>
        <dbReference type="ARBA" id="ARBA00022714"/>
    </source>
</evidence>
<dbReference type="EMBL" id="FONT01000004">
    <property type="protein sequence ID" value="SFE80421.1"/>
    <property type="molecule type" value="Genomic_DNA"/>
</dbReference>
<keyword evidence="8" id="KW-0560">Oxidoreductase</keyword>